<dbReference type="Proteomes" id="UP000054988">
    <property type="component" value="Unassembled WGS sequence"/>
</dbReference>
<dbReference type="EMBL" id="LATX01002317">
    <property type="protein sequence ID" value="KTB31510.1"/>
    <property type="molecule type" value="Genomic_DNA"/>
</dbReference>
<evidence type="ECO:0000256" key="4">
    <source>
        <dbReference type="ARBA" id="ARBA00023002"/>
    </source>
</evidence>
<dbReference type="Pfam" id="PF08031">
    <property type="entry name" value="BBE"/>
    <property type="match status" value="1"/>
</dbReference>
<dbReference type="eggNOG" id="KOG1231">
    <property type="taxonomic scope" value="Eukaryota"/>
</dbReference>
<feature type="chain" id="PRO_5006901380" description="FAD-binding PCMH-type domain-containing protein" evidence="5">
    <location>
        <begin position="21"/>
        <end position="490"/>
    </location>
</feature>
<dbReference type="Gene3D" id="3.40.462.20">
    <property type="match status" value="1"/>
</dbReference>
<dbReference type="GO" id="GO:0016491">
    <property type="term" value="F:oxidoreductase activity"/>
    <property type="evidence" value="ECO:0007669"/>
    <property type="project" value="UniProtKB-KW"/>
</dbReference>
<dbReference type="Pfam" id="PF01565">
    <property type="entry name" value="FAD_binding_4"/>
    <property type="match status" value="1"/>
</dbReference>
<dbReference type="PANTHER" id="PTHR42973:SF13">
    <property type="entry name" value="FAD-BINDING PCMH-TYPE DOMAIN-CONTAINING PROTEIN"/>
    <property type="match status" value="1"/>
</dbReference>
<dbReference type="InterPro" id="IPR012951">
    <property type="entry name" value="BBE"/>
</dbReference>
<comment type="similarity">
    <text evidence="1">Belongs to the oxygen-dependent FAD-linked oxidoreductase family.</text>
</comment>
<keyword evidence="5" id="KW-0732">Signal</keyword>
<dbReference type="GO" id="GO:0071949">
    <property type="term" value="F:FAD binding"/>
    <property type="evidence" value="ECO:0007669"/>
    <property type="project" value="InterPro"/>
</dbReference>
<evidence type="ECO:0000259" key="6">
    <source>
        <dbReference type="PROSITE" id="PS51387"/>
    </source>
</evidence>
<protein>
    <recommendedName>
        <fullName evidence="6">FAD-binding PCMH-type domain-containing protein</fullName>
    </recommendedName>
</protein>
<evidence type="ECO:0000313" key="7">
    <source>
        <dbReference type="EMBL" id="KTB31510.1"/>
    </source>
</evidence>
<name>A0A0W0F5A9_MONRR</name>
<evidence type="ECO:0000256" key="3">
    <source>
        <dbReference type="ARBA" id="ARBA00022827"/>
    </source>
</evidence>
<dbReference type="PROSITE" id="PS51387">
    <property type="entry name" value="FAD_PCMH"/>
    <property type="match status" value="1"/>
</dbReference>
<feature type="domain" description="FAD-binding PCMH-type" evidence="6">
    <location>
        <begin position="56"/>
        <end position="228"/>
    </location>
</feature>
<dbReference type="InterPro" id="IPR036318">
    <property type="entry name" value="FAD-bd_PCMH-like_sf"/>
</dbReference>
<dbReference type="PANTHER" id="PTHR42973">
    <property type="entry name" value="BINDING OXIDOREDUCTASE, PUTATIVE (AFU_ORTHOLOGUE AFUA_1G17690)-RELATED"/>
    <property type="match status" value="1"/>
</dbReference>
<dbReference type="AlphaFoldDB" id="A0A0W0F5A9"/>
<evidence type="ECO:0000313" key="8">
    <source>
        <dbReference type="Proteomes" id="UP000054988"/>
    </source>
</evidence>
<dbReference type="InterPro" id="IPR016166">
    <property type="entry name" value="FAD-bd_PCMH"/>
</dbReference>
<dbReference type="Gene3D" id="3.30.465.10">
    <property type="match status" value="1"/>
</dbReference>
<dbReference type="InterPro" id="IPR006094">
    <property type="entry name" value="Oxid_FAD_bind_N"/>
</dbReference>
<evidence type="ECO:0000256" key="2">
    <source>
        <dbReference type="ARBA" id="ARBA00022630"/>
    </source>
</evidence>
<sequence>MKGSKFLVYTSLLGVKFTYATPTAACSALQSALPGRVFFPGSTEYVRDNAHYTQASSQNSTCSVEPESADDVSTALHIVSSGDTQSPFAVKGAGHTGNAGFSSTTGVQISMSRFDAVEYDESSSTVKIGAGQIWSDVYTLLAPSGVSVVGGRVPGVGVGGLALGGGYSFHTDQRGLTIDTIVSHDLVLPNGTFVTVTNETDSDLFFALKGGFNNFGIVTSFTMQAYPQTDVWAALITYPMNVSSTVHQIIESWSANNTDLKAVAVTLYGASGTNKNESSLSTALFYDAPMPPSGLFDEYLNVPGATVNSPGTMGFPDAVEMLSGGLGALNPPRTARHTVPVSHYTVGILDEMKTQFKRIIAETKAGNHSFIALTTGPEPFAQPNGHSTDSAYPHPPGRFVCPSVLEVHWEDPASDEFFVNAIAEAQRAIQARAIEEGQSFPDDILYNNYAPANTPLKLIYGDNLGRLREIKRHIDPENVMGLAGGFKIDP</sequence>
<dbReference type="InterPro" id="IPR016169">
    <property type="entry name" value="FAD-bd_PCMH_sub2"/>
</dbReference>
<dbReference type="InterPro" id="IPR050416">
    <property type="entry name" value="FAD-linked_Oxidoreductase"/>
</dbReference>
<keyword evidence="4" id="KW-0560">Oxidoreductase</keyword>
<dbReference type="SUPFAM" id="SSF56176">
    <property type="entry name" value="FAD-binding/transporter-associated domain-like"/>
    <property type="match status" value="1"/>
</dbReference>
<proteinExistence type="inferred from homology"/>
<keyword evidence="2" id="KW-0285">Flavoprotein</keyword>
<reference evidence="7 8" key="1">
    <citation type="submission" date="2015-12" db="EMBL/GenBank/DDBJ databases">
        <title>Draft genome sequence of Moniliophthora roreri, the causal agent of frosty pod rot of cacao.</title>
        <authorList>
            <person name="Aime M.C."/>
            <person name="Diaz-Valderrama J.R."/>
            <person name="Kijpornyongpan T."/>
            <person name="Phillips-Mora W."/>
        </authorList>
    </citation>
    <scope>NUCLEOTIDE SEQUENCE [LARGE SCALE GENOMIC DNA]</scope>
    <source>
        <strain evidence="7 8">MCA 2952</strain>
    </source>
</reference>
<evidence type="ECO:0000256" key="5">
    <source>
        <dbReference type="SAM" id="SignalP"/>
    </source>
</evidence>
<comment type="caution">
    <text evidence="7">The sequence shown here is derived from an EMBL/GenBank/DDBJ whole genome shotgun (WGS) entry which is preliminary data.</text>
</comment>
<accession>A0A0W0F5A9</accession>
<feature type="signal peptide" evidence="5">
    <location>
        <begin position="1"/>
        <end position="20"/>
    </location>
</feature>
<evidence type="ECO:0000256" key="1">
    <source>
        <dbReference type="ARBA" id="ARBA00005466"/>
    </source>
</evidence>
<organism evidence="7 8">
    <name type="scientific">Moniliophthora roreri</name>
    <name type="common">Frosty pod rot fungus</name>
    <name type="synonym">Monilia roreri</name>
    <dbReference type="NCBI Taxonomy" id="221103"/>
    <lineage>
        <taxon>Eukaryota</taxon>
        <taxon>Fungi</taxon>
        <taxon>Dikarya</taxon>
        <taxon>Basidiomycota</taxon>
        <taxon>Agaricomycotina</taxon>
        <taxon>Agaricomycetes</taxon>
        <taxon>Agaricomycetidae</taxon>
        <taxon>Agaricales</taxon>
        <taxon>Marasmiineae</taxon>
        <taxon>Marasmiaceae</taxon>
        <taxon>Moniliophthora</taxon>
    </lineage>
</organism>
<gene>
    <name evidence="7" type="ORF">WG66_15916</name>
</gene>
<keyword evidence="3" id="KW-0274">FAD</keyword>